<sequence length="213" mass="25228">MKKPMHWSHLLGILSIPFQSMIYLWISRHVGLDVYLDYGWIDTKIPFIRWFVLPYMSWMPILYLSFLYFFFVNRKVYWRTLAIYNTALFVCNLCFWFFATYVPRPVIETTDITSTLVNFIYQSDAPLNCFPSIHCLTSYLLFITVKRDLNLAAPLRILWIVLLWLIIASTVFIKQHSLLDVIGGIVLAEVTYRIIRYGAASFRRREKSITLNN</sequence>
<feature type="transmembrane region" description="Helical" evidence="1">
    <location>
        <begin position="47"/>
        <end position="70"/>
    </location>
</feature>
<reference evidence="3" key="2">
    <citation type="submission" date="2020-09" db="EMBL/GenBank/DDBJ databases">
        <authorList>
            <person name="Sun Q."/>
            <person name="Zhou Y."/>
        </authorList>
    </citation>
    <scope>NUCLEOTIDE SEQUENCE</scope>
    <source>
        <strain evidence="3">CGMCC 1.12987</strain>
    </source>
</reference>
<dbReference type="RefSeq" id="WP_188531263.1">
    <property type="nucleotide sequence ID" value="NZ_BMGR01000007.1"/>
</dbReference>
<dbReference type="InterPro" id="IPR000326">
    <property type="entry name" value="PAP2/HPO"/>
</dbReference>
<evidence type="ECO:0000259" key="2">
    <source>
        <dbReference type="Pfam" id="PF01569"/>
    </source>
</evidence>
<organism evidence="3 4">
    <name type="scientific">Paenibacillus abyssi</name>
    <dbReference type="NCBI Taxonomy" id="1340531"/>
    <lineage>
        <taxon>Bacteria</taxon>
        <taxon>Bacillati</taxon>
        <taxon>Bacillota</taxon>
        <taxon>Bacilli</taxon>
        <taxon>Bacillales</taxon>
        <taxon>Paenibacillaceae</taxon>
        <taxon>Paenibacillus</taxon>
    </lineage>
</organism>
<dbReference type="Pfam" id="PF01569">
    <property type="entry name" value="PAP2"/>
    <property type="match status" value="1"/>
</dbReference>
<keyword evidence="1" id="KW-0812">Transmembrane</keyword>
<feature type="transmembrane region" description="Helical" evidence="1">
    <location>
        <begin position="125"/>
        <end position="145"/>
    </location>
</feature>
<keyword evidence="1" id="KW-1133">Transmembrane helix</keyword>
<feature type="domain" description="Phosphatidic acid phosphatase type 2/haloperoxidase" evidence="2">
    <location>
        <begin position="81"/>
        <end position="195"/>
    </location>
</feature>
<feature type="transmembrane region" description="Helical" evidence="1">
    <location>
        <begin position="82"/>
        <end position="102"/>
    </location>
</feature>
<feature type="transmembrane region" description="Helical" evidence="1">
    <location>
        <begin position="7"/>
        <end position="27"/>
    </location>
</feature>
<dbReference type="InterPro" id="IPR036938">
    <property type="entry name" value="PAP2/HPO_sf"/>
</dbReference>
<dbReference type="SUPFAM" id="SSF48317">
    <property type="entry name" value="Acid phosphatase/Vanadium-dependent haloperoxidase"/>
    <property type="match status" value="1"/>
</dbReference>
<comment type="caution">
    <text evidence="3">The sequence shown here is derived from an EMBL/GenBank/DDBJ whole genome shotgun (WGS) entry which is preliminary data.</text>
</comment>
<reference evidence="3" key="1">
    <citation type="journal article" date="2014" name="Int. J. Syst. Evol. Microbiol.">
        <title>Complete genome sequence of Corynebacterium casei LMG S-19264T (=DSM 44701T), isolated from a smear-ripened cheese.</title>
        <authorList>
            <consortium name="US DOE Joint Genome Institute (JGI-PGF)"/>
            <person name="Walter F."/>
            <person name="Albersmeier A."/>
            <person name="Kalinowski J."/>
            <person name="Ruckert C."/>
        </authorList>
    </citation>
    <scope>NUCLEOTIDE SEQUENCE</scope>
    <source>
        <strain evidence="3">CGMCC 1.12987</strain>
    </source>
</reference>
<dbReference type="GO" id="GO:0016020">
    <property type="term" value="C:membrane"/>
    <property type="evidence" value="ECO:0007669"/>
    <property type="project" value="UniProtKB-SubCell"/>
</dbReference>
<dbReference type="EMBL" id="BMGR01000007">
    <property type="protein sequence ID" value="GGG05834.1"/>
    <property type="molecule type" value="Genomic_DNA"/>
</dbReference>
<dbReference type="AlphaFoldDB" id="A0A917D162"/>
<proteinExistence type="predicted"/>
<keyword evidence="4" id="KW-1185">Reference proteome</keyword>
<feature type="transmembrane region" description="Helical" evidence="1">
    <location>
        <begin position="179"/>
        <end position="195"/>
    </location>
</feature>
<keyword evidence="1" id="KW-0472">Membrane</keyword>
<name>A0A917D162_9BACL</name>
<protein>
    <recommendedName>
        <fullName evidence="2">Phosphatidic acid phosphatase type 2/haloperoxidase domain-containing protein</fullName>
    </recommendedName>
</protein>
<dbReference type="Proteomes" id="UP000644756">
    <property type="component" value="Unassembled WGS sequence"/>
</dbReference>
<evidence type="ECO:0000313" key="4">
    <source>
        <dbReference type="Proteomes" id="UP000644756"/>
    </source>
</evidence>
<gene>
    <name evidence="3" type="ORF">GCM10010916_23550</name>
</gene>
<evidence type="ECO:0000256" key="1">
    <source>
        <dbReference type="SAM" id="Phobius"/>
    </source>
</evidence>
<accession>A0A917D162</accession>
<feature type="transmembrane region" description="Helical" evidence="1">
    <location>
        <begin position="157"/>
        <end position="173"/>
    </location>
</feature>
<evidence type="ECO:0000313" key="3">
    <source>
        <dbReference type="EMBL" id="GGG05834.1"/>
    </source>
</evidence>